<sequence>MASLVKPEIVCGCIRQLCPLSADVIIDLLPKVTASLWIRDAQLLSKKFRLLVEEWQCMQLIRTSFAWAALCYLPAATAGLEITSSRAMQYCFTGQIKIYVRTPKLSDRLNDLPPILQTSHEDGDQESWLMILVLLMPMNVRGYVFRLNVQ</sequence>
<protein>
    <submittedName>
        <fullName evidence="1">Uncharacterized protein</fullName>
    </submittedName>
</protein>
<dbReference type="EMBL" id="KL584703">
    <property type="protein sequence ID" value="KEQ76771.1"/>
    <property type="molecule type" value="Genomic_DNA"/>
</dbReference>
<evidence type="ECO:0000313" key="2">
    <source>
        <dbReference type="Proteomes" id="UP000027730"/>
    </source>
</evidence>
<gene>
    <name evidence="1" type="ORF">M436DRAFT_60586</name>
</gene>
<accession>A0A074XQ89</accession>
<name>A0A074XQ89_9PEZI</name>
<dbReference type="Proteomes" id="UP000027730">
    <property type="component" value="Unassembled WGS sequence"/>
</dbReference>
<evidence type="ECO:0000313" key="1">
    <source>
        <dbReference type="EMBL" id="KEQ76771.1"/>
    </source>
</evidence>
<dbReference type="GeneID" id="25413022"/>
<organism evidence="1 2">
    <name type="scientific">Aureobasidium namibiae CBS 147.97</name>
    <dbReference type="NCBI Taxonomy" id="1043004"/>
    <lineage>
        <taxon>Eukaryota</taxon>
        <taxon>Fungi</taxon>
        <taxon>Dikarya</taxon>
        <taxon>Ascomycota</taxon>
        <taxon>Pezizomycotina</taxon>
        <taxon>Dothideomycetes</taxon>
        <taxon>Dothideomycetidae</taxon>
        <taxon>Dothideales</taxon>
        <taxon>Saccotheciaceae</taxon>
        <taxon>Aureobasidium</taxon>
    </lineage>
</organism>
<dbReference type="RefSeq" id="XP_013431034.1">
    <property type="nucleotide sequence ID" value="XM_013575580.1"/>
</dbReference>
<dbReference type="HOGENOM" id="CLU_1740130_0_0_1"/>
<proteinExistence type="predicted"/>
<keyword evidence="2" id="KW-1185">Reference proteome</keyword>
<dbReference type="AlphaFoldDB" id="A0A074XQ89"/>
<reference evidence="1 2" key="1">
    <citation type="journal article" date="2014" name="BMC Genomics">
        <title>Genome sequencing of four Aureobasidium pullulans varieties: biotechnological potential, stress tolerance, and description of new species.</title>
        <authorList>
            <person name="Gostin Ar C."/>
            <person name="Ohm R.A."/>
            <person name="Kogej T."/>
            <person name="Sonjak S."/>
            <person name="Turk M."/>
            <person name="Zajc J."/>
            <person name="Zalar P."/>
            <person name="Grube M."/>
            <person name="Sun H."/>
            <person name="Han J."/>
            <person name="Sharma A."/>
            <person name="Chiniquy J."/>
            <person name="Ngan C.Y."/>
            <person name="Lipzen A."/>
            <person name="Barry K."/>
            <person name="Grigoriev I.V."/>
            <person name="Gunde-Cimerman N."/>
        </authorList>
    </citation>
    <scope>NUCLEOTIDE SEQUENCE [LARGE SCALE GENOMIC DNA]</scope>
    <source>
        <strain evidence="1 2">CBS 147.97</strain>
    </source>
</reference>